<sequence>MKINNNISSQLSRIRKKAKRIFKISYEDLSAQIFYDQRNTFQLQLCRDVQCREEVLLTREISRAQAFHIMNTRN</sequence>
<proteinExistence type="predicted"/>
<gene>
    <name evidence="1" type="ORF">ACFPIB_10325</name>
</gene>
<dbReference type="RefSeq" id="WP_378017373.1">
    <property type="nucleotide sequence ID" value="NZ_JBHSKT010000005.1"/>
</dbReference>
<keyword evidence="2" id="KW-1185">Reference proteome</keyword>
<reference evidence="2" key="1">
    <citation type="journal article" date="2019" name="Int. J. Syst. Evol. Microbiol.">
        <title>The Global Catalogue of Microorganisms (GCM) 10K type strain sequencing project: providing services to taxonomists for standard genome sequencing and annotation.</title>
        <authorList>
            <consortium name="The Broad Institute Genomics Platform"/>
            <consortium name="The Broad Institute Genome Sequencing Center for Infectious Disease"/>
            <person name="Wu L."/>
            <person name="Ma J."/>
        </authorList>
    </citation>
    <scope>NUCLEOTIDE SEQUENCE [LARGE SCALE GENOMIC DNA]</scope>
    <source>
        <strain evidence="2">KACC 12602</strain>
    </source>
</reference>
<dbReference type="EMBL" id="JBHSKT010000005">
    <property type="protein sequence ID" value="MFC5271006.1"/>
    <property type="molecule type" value="Genomic_DNA"/>
</dbReference>
<comment type="caution">
    <text evidence="1">The sequence shown here is derived from an EMBL/GenBank/DDBJ whole genome shotgun (WGS) entry which is preliminary data.</text>
</comment>
<organism evidence="1 2">
    <name type="scientific">Adhaeribacter terreus</name>
    <dbReference type="NCBI Taxonomy" id="529703"/>
    <lineage>
        <taxon>Bacteria</taxon>
        <taxon>Pseudomonadati</taxon>
        <taxon>Bacteroidota</taxon>
        <taxon>Cytophagia</taxon>
        <taxon>Cytophagales</taxon>
        <taxon>Hymenobacteraceae</taxon>
        <taxon>Adhaeribacter</taxon>
    </lineage>
</organism>
<dbReference type="Proteomes" id="UP001596161">
    <property type="component" value="Unassembled WGS sequence"/>
</dbReference>
<evidence type="ECO:0000313" key="1">
    <source>
        <dbReference type="EMBL" id="MFC5271006.1"/>
    </source>
</evidence>
<name>A0ABW0ECQ2_9BACT</name>
<protein>
    <submittedName>
        <fullName evidence="1">Uncharacterized protein</fullName>
    </submittedName>
</protein>
<accession>A0ABW0ECQ2</accession>
<evidence type="ECO:0000313" key="2">
    <source>
        <dbReference type="Proteomes" id="UP001596161"/>
    </source>
</evidence>